<organism evidence="10 11">
    <name type="scientific">Bacillus salipaludis</name>
    <dbReference type="NCBI Taxonomy" id="2547811"/>
    <lineage>
        <taxon>Bacteria</taxon>
        <taxon>Bacillati</taxon>
        <taxon>Bacillota</taxon>
        <taxon>Bacilli</taxon>
        <taxon>Bacillales</taxon>
        <taxon>Bacillaceae</taxon>
        <taxon>Bacillus</taxon>
    </lineage>
</organism>
<comment type="pathway">
    <text evidence="7">Amino-acid biosynthesis; L-leucine biosynthesis; L-leucine from 3-methyl-2-oxobutanoate: step 2/4.</text>
</comment>
<evidence type="ECO:0000313" key="12">
    <source>
        <dbReference type="Proteomes" id="UP001178888"/>
    </source>
</evidence>
<reference evidence="10 11" key="1">
    <citation type="submission" date="2019-03" db="EMBL/GenBank/DDBJ databases">
        <title>Bacillus niacini sp. nov. a Nicotinate-Metabolizing Mesophile Isolated from Soil.</title>
        <authorList>
            <person name="Zhang G."/>
        </authorList>
    </citation>
    <scope>NUCLEOTIDE SEQUENCE [LARGE SCALE GENOMIC DNA]</scope>
    <source>
        <strain evidence="10 11">WN066</strain>
    </source>
</reference>
<evidence type="ECO:0000256" key="7">
    <source>
        <dbReference type="HAMAP-Rule" id="MF_01027"/>
    </source>
</evidence>
<evidence type="ECO:0000256" key="5">
    <source>
        <dbReference type="ARBA" id="ARBA00023239"/>
    </source>
</evidence>
<dbReference type="InterPro" id="IPR001030">
    <property type="entry name" value="Acoase/IPM_deHydtase_lsu_aba"/>
</dbReference>
<dbReference type="Proteomes" id="UP001178888">
    <property type="component" value="Unassembled WGS sequence"/>
</dbReference>
<dbReference type="AlphaFoldDB" id="A0A4V3ATD7"/>
<dbReference type="GO" id="GO:0009098">
    <property type="term" value="P:L-leucine biosynthetic process"/>
    <property type="evidence" value="ECO:0007669"/>
    <property type="project" value="UniProtKB-UniRule"/>
</dbReference>
<feature type="binding site" evidence="7">
    <location>
        <position position="299"/>
    </location>
    <ligand>
        <name>[4Fe-4S] cluster</name>
        <dbReference type="ChEBI" id="CHEBI:49883"/>
    </ligand>
</feature>
<dbReference type="EMBL" id="JAVGVR010000001">
    <property type="protein sequence ID" value="MDQ6598143.1"/>
    <property type="molecule type" value="Genomic_DNA"/>
</dbReference>
<dbReference type="InterPro" id="IPR015931">
    <property type="entry name" value="Acnase/IPM_dHydase_lsu_aba_1/3"/>
</dbReference>
<dbReference type="CDD" id="cd01583">
    <property type="entry name" value="IPMI"/>
    <property type="match status" value="1"/>
</dbReference>
<keyword evidence="12" id="KW-1185">Reference proteome</keyword>
<dbReference type="NCBIfam" id="NF001614">
    <property type="entry name" value="PRK00402.1"/>
    <property type="match status" value="1"/>
</dbReference>
<dbReference type="PANTHER" id="PTHR43822:SF2">
    <property type="entry name" value="HOMOACONITASE, MITOCHONDRIAL"/>
    <property type="match status" value="1"/>
</dbReference>
<reference evidence="9" key="2">
    <citation type="submission" date="2023-08" db="EMBL/GenBank/DDBJ databases">
        <title>Nitrogen cycling bacteria in agricultural field soils.</title>
        <authorList>
            <person name="Jang J."/>
        </authorList>
    </citation>
    <scope>NUCLEOTIDE SEQUENCE</scope>
    <source>
        <strain evidence="9">PS3-36</strain>
    </source>
</reference>
<dbReference type="InterPro" id="IPR011826">
    <property type="entry name" value="HAcnase/IPMdehydase_lsu_prok"/>
</dbReference>
<evidence type="ECO:0000313" key="11">
    <source>
        <dbReference type="Proteomes" id="UP000295132"/>
    </source>
</evidence>
<evidence type="ECO:0000313" key="10">
    <source>
        <dbReference type="EMBL" id="TDK59471.1"/>
    </source>
</evidence>
<dbReference type="EMBL" id="SMYO01000009">
    <property type="protein sequence ID" value="TDK59471.1"/>
    <property type="molecule type" value="Genomic_DNA"/>
</dbReference>
<dbReference type="PANTHER" id="PTHR43822">
    <property type="entry name" value="HOMOACONITASE, MITOCHONDRIAL-RELATED"/>
    <property type="match status" value="1"/>
</dbReference>
<dbReference type="Gene3D" id="3.30.499.10">
    <property type="entry name" value="Aconitase, domain 3"/>
    <property type="match status" value="2"/>
</dbReference>
<evidence type="ECO:0000256" key="4">
    <source>
        <dbReference type="ARBA" id="ARBA00023014"/>
    </source>
</evidence>
<keyword evidence="3 7" id="KW-0408">Iron</keyword>
<evidence type="ECO:0000256" key="6">
    <source>
        <dbReference type="ARBA" id="ARBA00023501"/>
    </source>
</evidence>
<evidence type="ECO:0000256" key="3">
    <source>
        <dbReference type="ARBA" id="ARBA00023004"/>
    </source>
</evidence>
<keyword evidence="7" id="KW-0432">Leucine biosynthesis</keyword>
<comment type="caution">
    <text evidence="10">The sequence shown here is derived from an EMBL/GenBank/DDBJ whole genome shotgun (WGS) entry which is preliminary data.</text>
</comment>
<dbReference type="UniPathway" id="UPA00048">
    <property type="reaction ID" value="UER00071"/>
</dbReference>
<gene>
    <name evidence="7" type="primary">leuC</name>
    <name evidence="10" type="ORF">E2K98_19820</name>
    <name evidence="9" type="ORF">RCG21_17570</name>
</gene>
<comment type="catalytic activity">
    <reaction evidence="7">
        <text>(2R,3S)-3-isopropylmalate = (2S)-2-isopropylmalate</text>
        <dbReference type="Rhea" id="RHEA:32287"/>
        <dbReference type="ChEBI" id="CHEBI:1178"/>
        <dbReference type="ChEBI" id="CHEBI:35121"/>
        <dbReference type="EC" id="4.2.1.33"/>
    </reaction>
</comment>
<dbReference type="GO" id="GO:0003994">
    <property type="term" value="F:aconitate hydratase activity"/>
    <property type="evidence" value="ECO:0007669"/>
    <property type="project" value="UniProtKB-EC"/>
</dbReference>
<feature type="binding site" evidence="7">
    <location>
        <position position="359"/>
    </location>
    <ligand>
        <name>[4Fe-4S] cluster</name>
        <dbReference type="ChEBI" id="CHEBI:49883"/>
    </ligand>
</feature>
<keyword evidence="1 7" id="KW-0004">4Fe-4S</keyword>
<comment type="subunit">
    <text evidence="7">Heterodimer of LeuC and LeuD.</text>
</comment>
<comment type="catalytic activity">
    <reaction evidence="6">
        <text>citrate = D-threo-isocitrate</text>
        <dbReference type="Rhea" id="RHEA:10336"/>
        <dbReference type="ChEBI" id="CHEBI:15562"/>
        <dbReference type="ChEBI" id="CHEBI:16947"/>
        <dbReference type="EC" id="4.2.1.3"/>
    </reaction>
</comment>
<evidence type="ECO:0000259" key="8">
    <source>
        <dbReference type="Pfam" id="PF00330"/>
    </source>
</evidence>
<protein>
    <recommendedName>
        <fullName evidence="7">3-isopropylmalate dehydratase large subunit</fullName>
        <ecNumber evidence="7">4.2.1.33</ecNumber>
    </recommendedName>
    <alternativeName>
        <fullName evidence="7">Alpha-IPM isomerase</fullName>
        <shortName evidence="7">IPMI</shortName>
    </alternativeName>
    <alternativeName>
        <fullName evidence="7">Isopropylmalate isomerase</fullName>
    </alternativeName>
</protein>
<keyword evidence="5 7" id="KW-0456">Lyase</keyword>
<feature type="binding site" evidence="7">
    <location>
        <position position="362"/>
    </location>
    <ligand>
        <name>[4Fe-4S] cluster</name>
        <dbReference type="ChEBI" id="CHEBI:49883"/>
    </ligand>
</feature>
<dbReference type="NCBIfam" id="TIGR01343">
    <property type="entry name" value="hacA_fam"/>
    <property type="match status" value="1"/>
</dbReference>
<dbReference type="NCBIfam" id="TIGR02086">
    <property type="entry name" value="IPMI_arch"/>
    <property type="match status" value="1"/>
</dbReference>
<name>A0A4V3ATD7_9BACI</name>
<accession>A0A4V3ATD7</accession>
<comment type="cofactor">
    <cofactor evidence="7">
        <name>[4Fe-4S] cluster</name>
        <dbReference type="ChEBI" id="CHEBI:49883"/>
    </cofactor>
    <text evidence="7">Binds 1 [4Fe-4S] cluster per subunit.</text>
</comment>
<dbReference type="RefSeq" id="WP_133337143.1">
    <property type="nucleotide sequence ID" value="NZ_JAVGVR010000001.1"/>
</dbReference>
<evidence type="ECO:0000256" key="1">
    <source>
        <dbReference type="ARBA" id="ARBA00022485"/>
    </source>
</evidence>
<dbReference type="InterPro" id="IPR036008">
    <property type="entry name" value="Aconitase_4Fe-4S_dom"/>
</dbReference>
<evidence type="ECO:0000313" key="9">
    <source>
        <dbReference type="EMBL" id="MDQ6598143.1"/>
    </source>
</evidence>
<sequence length="418" mass="45034">MGYTLAQKIIARASKKSQVQVNEIVEVDIDFAMIHDSSGPRRFGSTLEKLGATVWNPDKVALISDHFVSSSDSTEASILKLTREWAKKYRISKFHEREGIGHIVPVERGYITPGMMYVGADSHSTTAGAMGCFAIALGSTDMLGVMATGKTWVKVPESIKIIWKGKLSKGVMAKDMMLKSIQRTGIDGATYKSVEFSGSAVDTLPMDERLVLSNMAIEMGAKAGIIEANDIVIDYLNERNVSNFEVVTADKDAFYFETLEFNANQLEPMVALPHSPDNVKPVSAIDHFEPLDQAYIGACTGAKYYDLEIAAQVLKGRRVSKNTRLLIAPASSEVMRRATKSGIVETLLDAGATFLPTGCGACAGLGNGVLAPGERCISSTNRNFPGRMGSGSEVYLASPATVAASAITGRITDPREFL</sequence>
<dbReference type="GO" id="GO:0003861">
    <property type="term" value="F:3-isopropylmalate dehydratase activity"/>
    <property type="evidence" value="ECO:0007669"/>
    <property type="project" value="UniProtKB-UniRule"/>
</dbReference>
<dbReference type="InterPro" id="IPR050067">
    <property type="entry name" value="IPM_dehydratase_rel_enz"/>
</dbReference>
<proteinExistence type="inferred from homology"/>
<keyword evidence="7" id="KW-0100">Branched-chain amino acid biosynthesis</keyword>
<dbReference type="Proteomes" id="UP000295132">
    <property type="component" value="Unassembled WGS sequence"/>
</dbReference>
<dbReference type="InterPro" id="IPR033941">
    <property type="entry name" value="IPMI_cat"/>
</dbReference>
<keyword evidence="2 7" id="KW-0479">Metal-binding</keyword>
<keyword evidence="4 7" id="KW-0411">Iron-sulfur</keyword>
<dbReference type="Pfam" id="PF00330">
    <property type="entry name" value="Aconitase"/>
    <property type="match status" value="1"/>
</dbReference>
<comment type="function">
    <text evidence="7">Catalyzes the isomerization between 2-isopropylmalate and 3-isopropylmalate, via the formation of 2-isopropylmaleate.</text>
</comment>
<dbReference type="PRINTS" id="PR00415">
    <property type="entry name" value="ACONITASE"/>
</dbReference>
<evidence type="ECO:0000256" key="2">
    <source>
        <dbReference type="ARBA" id="ARBA00022723"/>
    </source>
</evidence>
<keyword evidence="7" id="KW-0028">Amino-acid biosynthesis</keyword>
<feature type="domain" description="Aconitase/3-isopropylmalate dehydratase large subunit alpha/beta/alpha" evidence="8">
    <location>
        <begin position="23"/>
        <end position="409"/>
    </location>
</feature>
<dbReference type="HAMAP" id="MF_01027">
    <property type="entry name" value="LeuC_type2"/>
    <property type="match status" value="1"/>
</dbReference>
<dbReference type="SUPFAM" id="SSF53732">
    <property type="entry name" value="Aconitase iron-sulfur domain"/>
    <property type="match status" value="1"/>
</dbReference>
<comment type="similarity">
    <text evidence="7">Belongs to the aconitase/IPM isomerase family. LeuC type 2 subfamily.</text>
</comment>
<dbReference type="InterPro" id="IPR006251">
    <property type="entry name" value="Homoacnase/IPMdehydase_lsu"/>
</dbReference>
<dbReference type="EC" id="4.2.1.33" evidence="7"/>
<dbReference type="GO" id="GO:0046872">
    <property type="term" value="F:metal ion binding"/>
    <property type="evidence" value="ECO:0007669"/>
    <property type="project" value="UniProtKB-KW"/>
</dbReference>
<dbReference type="GO" id="GO:0051539">
    <property type="term" value="F:4 iron, 4 sulfur cluster binding"/>
    <property type="evidence" value="ECO:0007669"/>
    <property type="project" value="UniProtKB-KW"/>
</dbReference>